<evidence type="ECO:0000259" key="2">
    <source>
        <dbReference type="SMART" id="SM00470"/>
    </source>
</evidence>
<dbReference type="AlphaFoldDB" id="A0A856MP98"/>
<dbReference type="InterPro" id="IPR003115">
    <property type="entry name" value="ParB_N"/>
</dbReference>
<dbReference type="Pfam" id="PF02195">
    <property type="entry name" value="ParB_N"/>
    <property type="match status" value="1"/>
</dbReference>
<evidence type="ECO:0000256" key="1">
    <source>
        <dbReference type="SAM" id="MobiDB-lite"/>
    </source>
</evidence>
<dbReference type="RefSeq" id="WP_169266202.1">
    <property type="nucleotide sequence ID" value="NZ_CAWOXK010000002.1"/>
</dbReference>
<dbReference type="InterPro" id="IPR050336">
    <property type="entry name" value="Chromosome_partition/occlusion"/>
</dbReference>
<evidence type="ECO:0000313" key="3">
    <source>
        <dbReference type="EMBL" id="QDL12558.1"/>
    </source>
</evidence>
<organism evidence="3 4">
    <name type="scientific">Brasilonema sennae CENA114</name>
    <dbReference type="NCBI Taxonomy" id="415709"/>
    <lineage>
        <taxon>Bacteria</taxon>
        <taxon>Bacillati</taxon>
        <taxon>Cyanobacteriota</taxon>
        <taxon>Cyanophyceae</taxon>
        <taxon>Nostocales</taxon>
        <taxon>Scytonemataceae</taxon>
        <taxon>Brasilonema</taxon>
        <taxon>Bromeliae group (in: Brasilonema)</taxon>
    </lineage>
</organism>
<feature type="region of interest" description="Disordered" evidence="1">
    <location>
        <begin position="124"/>
        <end position="146"/>
    </location>
</feature>
<proteinExistence type="predicted"/>
<dbReference type="SMART" id="SM00470">
    <property type="entry name" value="ParB"/>
    <property type="match status" value="1"/>
</dbReference>
<dbReference type="PANTHER" id="PTHR33375">
    <property type="entry name" value="CHROMOSOME-PARTITIONING PROTEIN PARB-RELATED"/>
    <property type="match status" value="1"/>
</dbReference>
<dbReference type="InterPro" id="IPR036086">
    <property type="entry name" value="ParB/Sulfiredoxin_sf"/>
</dbReference>
<dbReference type="PANTHER" id="PTHR33375:SF1">
    <property type="entry name" value="CHROMOSOME-PARTITIONING PROTEIN PARB-RELATED"/>
    <property type="match status" value="1"/>
</dbReference>
<dbReference type="Proteomes" id="UP000503129">
    <property type="component" value="Plasmid pBOCT1"/>
</dbReference>
<evidence type="ECO:0000313" key="4">
    <source>
        <dbReference type="Proteomes" id="UP000503129"/>
    </source>
</evidence>
<dbReference type="GO" id="GO:0045881">
    <property type="term" value="P:positive regulation of sporulation resulting in formation of a cellular spore"/>
    <property type="evidence" value="ECO:0007669"/>
    <property type="project" value="TreeGrafter"/>
</dbReference>
<keyword evidence="4" id="KW-1185">Reference proteome</keyword>
<accession>A0A856MP98</accession>
<feature type="domain" description="ParB-like N-terminal" evidence="2">
    <location>
        <begin position="10"/>
        <end position="97"/>
    </location>
</feature>
<geneLocation type="plasmid" evidence="4">
    <name>pboct1</name>
</geneLocation>
<keyword evidence="3" id="KW-0614">Plasmid</keyword>
<gene>
    <name evidence="3" type="ORF">DP114_32835</name>
</gene>
<name>A0A856MP98_9CYAN</name>
<dbReference type="KEGG" id="bsen:DP114_32835"/>
<dbReference type="GO" id="GO:0007059">
    <property type="term" value="P:chromosome segregation"/>
    <property type="evidence" value="ECO:0007669"/>
    <property type="project" value="TreeGrafter"/>
</dbReference>
<dbReference type="SUPFAM" id="SSF110849">
    <property type="entry name" value="ParB/Sulfiredoxin"/>
    <property type="match status" value="1"/>
</dbReference>
<protein>
    <recommendedName>
        <fullName evidence="2">ParB-like N-terminal domain-containing protein</fullName>
    </recommendedName>
</protein>
<reference evidence="3 4" key="1">
    <citation type="submission" date="2018-06" db="EMBL/GenBank/DDBJ databases">
        <title>Comparative genomics of Brasilonema spp. strains.</title>
        <authorList>
            <person name="Alvarenga D.O."/>
            <person name="Fiore M.F."/>
            <person name="Varani A.M."/>
        </authorList>
    </citation>
    <scope>NUCLEOTIDE SEQUENCE [LARGE SCALE GENOMIC DNA]</scope>
    <source>
        <strain evidence="3 4">CENA114</strain>
        <plasmid evidence="4">pboct1</plasmid>
    </source>
</reference>
<dbReference type="GO" id="GO:0005694">
    <property type="term" value="C:chromosome"/>
    <property type="evidence" value="ECO:0007669"/>
    <property type="project" value="TreeGrafter"/>
</dbReference>
<dbReference type="Gene3D" id="3.90.1530.10">
    <property type="entry name" value="Conserved hypothetical protein from pyrococcus furiosus pfu- 392566-001, ParB domain"/>
    <property type="match status" value="1"/>
</dbReference>
<dbReference type="EMBL" id="CP030119">
    <property type="protein sequence ID" value="QDL12558.1"/>
    <property type="molecule type" value="Genomic_DNA"/>
</dbReference>
<sequence length="360" mass="40645">MSTSEQIEIQEVSLNLLTPHPYYFRIYGANEDVSDLVELIAERNWVEPLVVTPDYVIVSDHRPWKVCQILGKDCIPVVFRQFPDEIALLKALLLENASRKKTIEQRIKEGMAWESIEKHKAKQRQGRRTDLTNIPETFPECSTGDSRDAIGSRIGLSGRSYSKGRSVVKRIDSLLQEGNEKRVQFLLSVLNKSIDAAQKLLQMSVAEQNAIAQLIEKGKARSTTTAIRMLCEQSQPTVQVKTQSCWNCQHRLESIDNQSIYCNKFGILNLIYKSGDERGRECPEWRDRTSPPAPLKNPTCTFQVLLPLEWQNRLEETAASVGMDATTWITNLIGASLYESLDCQQPTTDAPHTVGALSKP</sequence>